<keyword evidence="2" id="KW-0430">Lectin</keyword>
<dbReference type="EMBL" id="QGKW02000717">
    <property type="protein sequence ID" value="KAF2596915.1"/>
    <property type="molecule type" value="Genomic_DNA"/>
</dbReference>
<accession>A0A8S9KR77</accession>
<dbReference type="SUPFAM" id="SSF49899">
    <property type="entry name" value="Concanavalin A-like lectins/glucanases"/>
    <property type="match status" value="1"/>
</dbReference>
<dbReference type="EMBL" id="QGKY02001250">
    <property type="protein sequence ID" value="KAF2561276.1"/>
    <property type="molecule type" value="Genomic_DNA"/>
</dbReference>
<evidence type="ECO:0000313" key="5">
    <source>
        <dbReference type="EMBL" id="KAF2561276.1"/>
    </source>
</evidence>
<sequence>MPTYILLFCLLLILPCFVDSVYFNFTSFQRGDPANVIYHGDASPIGGAVDLGNIGNTGSVCSITYAEKVPIWDSRTGKLTDFNTSFSFMISSPNSSYGNFGHRLCFFLAPVGIQLPVNNSAGGFLGL</sequence>
<protein>
    <recommendedName>
        <fullName evidence="4">Legume lectin domain-containing protein</fullName>
    </recommendedName>
</protein>
<keyword evidence="3" id="KW-0732">Signal</keyword>
<evidence type="ECO:0000256" key="1">
    <source>
        <dbReference type="ARBA" id="ARBA00007606"/>
    </source>
</evidence>
<dbReference type="Proteomes" id="UP000712281">
    <property type="component" value="Unassembled WGS sequence"/>
</dbReference>
<comment type="similarity">
    <text evidence="1">Belongs to the leguminous lectin family.</text>
</comment>
<proteinExistence type="inferred from homology"/>
<evidence type="ECO:0000256" key="2">
    <source>
        <dbReference type="ARBA" id="ARBA00022734"/>
    </source>
</evidence>
<feature type="signal peptide" evidence="3">
    <location>
        <begin position="1"/>
        <end position="20"/>
    </location>
</feature>
<organism evidence="6 7">
    <name type="scientific">Brassica cretica</name>
    <name type="common">Mustard</name>
    <dbReference type="NCBI Taxonomy" id="69181"/>
    <lineage>
        <taxon>Eukaryota</taxon>
        <taxon>Viridiplantae</taxon>
        <taxon>Streptophyta</taxon>
        <taxon>Embryophyta</taxon>
        <taxon>Tracheophyta</taxon>
        <taxon>Spermatophyta</taxon>
        <taxon>Magnoliopsida</taxon>
        <taxon>eudicotyledons</taxon>
        <taxon>Gunneridae</taxon>
        <taxon>Pentapetalae</taxon>
        <taxon>rosids</taxon>
        <taxon>malvids</taxon>
        <taxon>Brassicales</taxon>
        <taxon>Brassicaceae</taxon>
        <taxon>Brassiceae</taxon>
        <taxon>Brassica</taxon>
    </lineage>
</organism>
<evidence type="ECO:0000256" key="3">
    <source>
        <dbReference type="SAM" id="SignalP"/>
    </source>
</evidence>
<dbReference type="GO" id="GO:0030246">
    <property type="term" value="F:carbohydrate binding"/>
    <property type="evidence" value="ECO:0007669"/>
    <property type="project" value="UniProtKB-KW"/>
</dbReference>
<dbReference type="Gene3D" id="2.60.120.200">
    <property type="match status" value="1"/>
</dbReference>
<feature type="domain" description="Legume lectin" evidence="4">
    <location>
        <begin position="21"/>
        <end position="127"/>
    </location>
</feature>
<evidence type="ECO:0000313" key="6">
    <source>
        <dbReference type="EMBL" id="KAF2596915.1"/>
    </source>
</evidence>
<reference evidence="6" key="1">
    <citation type="submission" date="2019-12" db="EMBL/GenBank/DDBJ databases">
        <title>Genome sequencing and annotation of Brassica cretica.</title>
        <authorList>
            <person name="Studholme D.J."/>
            <person name="Sarris P.F."/>
        </authorList>
    </citation>
    <scope>NUCLEOTIDE SEQUENCE</scope>
    <source>
        <strain evidence="6">PFS-001/15</strain>
        <strain evidence="5">PFS-102/07</strain>
        <tissue evidence="6">Leaf</tissue>
    </source>
</reference>
<name>A0A8S9KR77_BRACR</name>
<dbReference type="AlphaFoldDB" id="A0A8S9KR77"/>
<comment type="caution">
    <text evidence="6">The sequence shown here is derived from an EMBL/GenBank/DDBJ whole genome shotgun (WGS) entry which is preliminary data.</text>
</comment>
<evidence type="ECO:0000313" key="7">
    <source>
        <dbReference type="Proteomes" id="UP000712281"/>
    </source>
</evidence>
<dbReference type="InterPro" id="IPR050258">
    <property type="entry name" value="Leguminous_Lectin"/>
</dbReference>
<gene>
    <name evidence="6" type="ORF">F2Q68_00008159</name>
    <name evidence="5" type="ORF">F2Q70_00015067</name>
</gene>
<dbReference type="PANTHER" id="PTHR32401">
    <property type="entry name" value="CONCANAVALIN A-LIKE LECTIN FAMILY PROTEIN"/>
    <property type="match status" value="1"/>
</dbReference>
<evidence type="ECO:0000259" key="4">
    <source>
        <dbReference type="Pfam" id="PF00139"/>
    </source>
</evidence>
<dbReference type="PANTHER" id="PTHR32401:SF47">
    <property type="entry name" value="LEGUME LECTIN DOMAIN-CONTAINING PROTEIN"/>
    <property type="match status" value="1"/>
</dbReference>
<dbReference type="InterPro" id="IPR001220">
    <property type="entry name" value="Legume_lectin_dom"/>
</dbReference>
<dbReference type="Pfam" id="PF00139">
    <property type="entry name" value="Lectin_legB"/>
    <property type="match status" value="1"/>
</dbReference>
<feature type="chain" id="PRO_5042775610" description="Legume lectin domain-containing protein" evidence="3">
    <location>
        <begin position="21"/>
        <end position="127"/>
    </location>
</feature>
<dbReference type="InterPro" id="IPR013320">
    <property type="entry name" value="ConA-like_dom_sf"/>
</dbReference>